<dbReference type="AlphaFoldDB" id="A0A1I7A5E3"/>
<keyword evidence="3" id="KW-1185">Reference proteome</keyword>
<dbReference type="EMBL" id="FPAS01000002">
    <property type="protein sequence ID" value="SFT70134.1"/>
    <property type="molecule type" value="Genomic_DNA"/>
</dbReference>
<dbReference type="Proteomes" id="UP000236454">
    <property type="component" value="Unassembled WGS sequence"/>
</dbReference>
<dbReference type="RefSeq" id="WP_090248778.1">
    <property type="nucleotide sequence ID" value="NZ_FPAS01000002.1"/>
</dbReference>
<reference evidence="2 3" key="1">
    <citation type="submission" date="2016-10" db="EMBL/GenBank/DDBJ databases">
        <authorList>
            <person name="de Groot N.N."/>
        </authorList>
    </citation>
    <scope>NUCLEOTIDE SEQUENCE [LARGE SCALE GENOMIC DNA]</scope>
    <source>
        <strain evidence="2 3">CGMCC 1.7005</strain>
    </source>
</reference>
<keyword evidence="1" id="KW-1133">Transmembrane helix</keyword>
<feature type="transmembrane region" description="Helical" evidence="1">
    <location>
        <begin position="32"/>
        <end position="49"/>
    </location>
</feature>
<organism evidence="2 3">
    <name type="scientific">Lishizhenia tianjinensis</name>
    <dbReference type="NCBI Taxonomy" id="477690"/>
    <lineage>
        <taxon>Bacteria</taxon>
        <taxon>Pseudomonadati</taxon>
        <taxon>Bacteroidota</taxon>
        <taxon>Flavobacteriia</taxon>
        <taxon>Flavobacteriales</taxon>
        <taxon>Crocinitomicaceae</taxon>
        <taxon>Lishizhenia</taxon>
    </lineage>
</organism>
<dbReference type="OrthoDB" id="1466947at2"/>
<name>A0A1I7A5E3_9FLAO</name>
<gene>
    <name evidence="2" type="ORF">SAMN05216474_1906</name>
</gene>
<protein>
    <submittedName>
        <fullName evidence="2">Uncharacterized protein</fullName>
    </submittedName>
</protein>
<sequence>MKWIGKRTSVVDQKDTLSFVIYPEPIGWKKHLIGFWFLLWLAIGAYVTSELFRGYEENQQIVLFIFMAFWMYFAVRVGKTTLYQYFGKELIKINDHELILKKATGSYGKSNRLFLENITKMREVELKDNSFQSIFENSPWVAGTPRIEFEYLGKTYSFGRKLNPSDRRLIYNYITKRITKNVRQANKA</sequence>
<evidence type="ECO:0000256" key="1">
    <source>
        <dbReference type="SAM" id="Phobius"/>
    </source>
</evidence>
<keyword evidence="1" id="KW-0812">Transmembrane</keyword>
<proteinExistence type="predicted"/>
<feature type="transmembrane region" description="Helical" evidence="1">
    <location>
        <begin position="61"/>
        <end position="78"/>
    </location>
</feature>
<evidence type="ECO:0000313" key="3">
    <source>
        <dbReference type="Proteomes" id="UP000236454"/>
    </source>
</evidence>
<accession>A0A1I7A5E3</accession>
<keyword evidence="1" id="KW-0472">Membrane</keyword>
<evidence type="ECO:0000313" key="2">
    <source>
        <dbReference type="EMBL" id="SFT70134.1"/>
    </source>
</evidence>